<dbReference type="Proteomes" id="UP001607069">
    <property type="component" value="Unassembled WGS sequence"/>
</dbReference>
<name>A0ABW7HRM8_9ACTN</name>
<dbReference type="PANTHER" id="PTHR21621:SF0">
    <property type="entry name" value="BETA-CITRYLGLUTAMATE SYNTHASE B-RELATED"/>
    <property type="match status" value="1"/>
</dbReference>
<organism evidence="2 3">
    <name type="scientific">Streptomyces chitinivorans</name>
    <dbReference type="NCBI Taxonomy" id="1257027"/>
    <lineage>
        <taxon>Bacteria</taxon>
        <taxon>Bacillati</taxon>
        <taxon>Actinomycetota</taxon>
        <taxon>Actinomycetes</taxon>
        <taxon>Kitasatosporales</taxon>
        <taxon>Streptomycetaceae</taxon>
        <taxon>Streptomyces</taxon>
    </lineage>
</organism>
<keyword evidence="3" id="KW-1185">Reference proteome</keyword>
<dbReference type="RefSeq" id="WP_279948612.1">
    <property type="nucleotide sequence ID" value="NZ_BAABEN010000033.1"/>
</dbReference>
<accession>A0ABW7HRM8</accession>
<sequence length="316" mass="34486">MINDGPVLVVTMIDDPTADLVINELHDRGTPVVRLDSGDFPATLSVAATITEEGISGTLVTSTRAADLSRVRSLYYRRPSGFAFPHLNEQDARFAVTQARYGLGGVLASLPGCLYVNHPHRIGDAEFKPSGLVAAAQCGFKVPNTMVTSDPEAAKRFVKDHGPAIYKPLSTPLYRVDGASCTVEVGEVTADQLDGQVAGTAHLFQSRVDKVADVRVTVIGDRTFPVRIDSGLLDWRTDYGKLSYRVVKPPDGIEAALRRYLAYFGLVFGAFDFALDRHGAWWFLECNPSGQWAWLEPPTGLPMVSAMADLLERHPR</sequence>
<evidence type="ECO:0000313" key="2">
    <source>
        <dbReference type="EMBL" id="MFH0248533.1"/>
    </source>
</evidence>
<feature type="domain" description="MvdD-like pre-ATP grasp" evidence="1">
    <location>
        <begin position="7"/>
        <end position="120"/>
    </location>
</feature>
<dbReference type="Gene3D" id="3.30.470.20">
    <property type="entry name" value="ATP-grasp fold, B domain"/>
    <property type="match status" value="1"/>
</dbReference>
<gene>
    <name evidence="2" type="primary">tgmB</name>
    <name evidence="2" type="ORF">ACG5V6_09950</name>
</gene>
<dbReference type="SUPFAM" id="SSF56059">
    <property type="entry name" value="Glutathione synthetase ATP-binding domain-like"/>
    <property type="match status" value="1"/>
</dbReference>
<dbReference type="InterPro" id="IPR026449">
    <property type="entry name" value="GRASP_SAV_5884"/>
</dbReference>
<dbReference type="NCBIfam" id="TIGR04187">
    <property type="entry name" value="GRASP_SAV_5884"/>
    <property type="match status" value="1"/>
</dbReference>
<dbReference type="Pfam" id="PF21068">
    <property type="entry name" value="ATPgraspMvdD"/>
    <property type="match status" value="1"/>
</dbReference>
<dbReference type="InterPro" id="IPR048936">
    <property type="entry name" value="MvdD-like_ATPgrasp"/>
</dbReference>
<protein>
    <submittedName>
        <fullName evidence="2">ATP-grasp ribosomal peptide maturase</fullName>
    </submittedName>
</protein>
<comment type="caution">
    <text evidence="2">The sequence shown here is derived from an EMBL/GenBank/DDBJ whole genome shotgun (WGS) entry which is preliminary data.</text>
</comment>
<proteinExistence type="predicted"/>
<dbReference type="PANTHER" id="PTHR21621">
    <property type="entry name" value="RIBOSOMAL PROTEIN S6 MODIFICATION PROTEIN"/>
    <property type="match status" value="1"/>
</dbReference>
<reference evidence="2 3" key="1">
    <citation type="submission" date="2024-10" db="EMBL/GenBank/DDBJ databases">
        <authorList>
            <person name="Cho J.-C."/>
        </authorList>
    </citation>
    <scope>NUCLEOTIDE SEQUENCE [LARGE SCALE GENOMIC DNA]</scope>
    <source>
        <strain evidence="2 3">KCTC29696</strain>
    </source>
</reference>
<evidence type="ECO:0000313" key="3">
    <source>
        <dbReference type="Proteomes" id="UP001607069"/>
    </source>
</evidence>
<evidence type="ECO:0000259" key="1">
    <source>
        <dbReference type="Pfam" id="PF21068"/>
    </source>
</evidence>
<dbReference type="EMBL" id="JBIHMK010000027">
    <property type="protein sequence ID" value="MFH0248533.1"/>
    <property type="molecule type" value="Genomic_DNA"/>
</dbReference>